<evidence type="ECO:0000313" key="9">
    <source>
        <dbReference type="EMBL" id="GAA2069850.1"/>
    </source>
</evidence>
<evidence type="ECO:0000256" key="6">
    <source>
        <dbReference type="PROSITE-ProRule" id="PRU01373"/>
    </source>
</evidence>
<dbReference type="SUPFAM" id="SSF47090">
    <property type="entry name" value="PGBD-like"/>
    <property type="match status" value="1"/>
</dbReference>
<accession>A0ABN2VRS2</accession>
<gene>
    <name evidence="9" type="ORF">GCM10009801_20060</name>
</gene>
<feature type="active site" description="Proton donor/acceptor" evidence="6">
    <location>
        <position position="195"/>
    </location>
</feature>
<dbReference type="InterPro" id="IPR005490">
    <property type="entry name" value="LD_TPept_cat_dom"/>
</dbReference>
<feature type="active site" description="Nucleophile" evidence="6">
    <location>
        <position position="209"/>
    </location>
</feature>
<keyword evidence="10" id="KW-1185">Reference proteome</keyword>
<dbReference type="PANTHER" id="PTHR30582:SF33">
    <property type="entry name" value="EXPORTED PROTEIN"/>
    <property type="match status" value="1"/>
</dbReference>
<evidence type="ECO:0000256" key="5">
    <source>
        <dbReference type="ARBA" id="ARBA00023316"/>
    </source>
</evidence>
<dbReference type="SUPFAM" id="SSF141523">
    <property type="entry name" value="L,D-transpeptidase catalytic domain-like"/>
    <property type="match status" value="1"/>
</dbReference>
<comment type="caution">
    <text evidence="9">The sequence shown here is derived from an EMBL/GenBank/DDBJ whole genome shotgun (WGS) entry which is preliminary data.</text>
</comment>
<keyword evidence="4 6" id="KW-0573">Peptidoglycan synthesis</keyword>
<dbReference type="InterPro" id="IPR036365">
    <property type="entry name" value="PGBD-like_sf"/>
</dbReference>
<evidence type="ECO:0000256" key="3">
    <source>
        <dbReference type="ARBA" id="ARBA00022960"/>
    </source>
</evidence>
<name>A0ABN2VRS2_9ACTN</name>
<dbReference type="InterPro" id="IPR050979">
    <property type="entry name" value="LD-transpeptidase"/>
</dbReference>
<proteinExistence type="predicted"/>
<dbReference type="PANTHER" id="PTHR30582">
    <property type="entry name" value="L,D-TRANSPEPTIDASE"/>
    <property type="match status" value="1"/>
</dbReference>
<evidence type="ECO:0000256" key="7">
    <source>
        <dbReference type="SAM" id="SignalP"/>
    </source>
</evidence>
<organism evidence="9 10">
    <name type="scientific">Streptomyces albiaxialis</name>
    <dbReference type="NCBI Taxonomy" id="329523"/>
    <lineage>
        <taxon>Bacteria</taxon>
        <taxon>Bacillati</taxon>
        <taxon>Actinomycetota</taxon>
        <taxon>Actinomycetes</taxon>
        <taxon>Kitasatosporales</taxon>
        <taxon>Streptomycetaceae</taxon>
        <taxon>Streptomyces</taxon>
    </lineage>
</organism>
<keyword evidence="7" id="KW-0732">Signal</keyword>
<dbReference type="PROSITE" id="PS52029">
    <property type="entry name" value="LD_TPASE"/>
    <property type="match status" value="1"/>
</dbReference>
<keyword evidence="3 6" id="KW-0133">Cell shape</keyword>
<evidence type="ECO:0000256" key="2">
    <source>
        <dbReference type="ARBA" id="ARBA00022679"/>
    </source>
</evidence>
<dbReference type="RefSeq" id="WP_344526246.1">
    <property type="nucleotide sequence ID" value="NZ_BAAAPE010000005.1"/>
</dbReference>
<keyword evidence="2" id="KW-0808">Transferase</keyword>
<feature type="domain" description="L,D-TPase catalytic" evidence="8">
    <location>
        <begin position="121"/>
        <end position="233"/>
    </location>
</feature>
<evidence type="ECO:0000256" key="1">
    <source>
        <dbReference type="ARBA" id="ARBA00004752"/>
    </source>
</evidence>
<dbReference type="CDD" id="cd16913">
    <property type="entry name" value="YkuD_like"/>
    <property type="match status" value="1"/>
</dbReference>
<reference evidence="9 10" key="1">
    <citation type="journal article" date="2019" name="Int. J. Syst. Evol. Microbiol.">
        <title>The Global Catalogue of Microorganisms (GCM) 10K type strain sequencing project: providing services to taxonomists for standard genome sequencing and annotation.</title>
        <authorList>
            <consortium name="The Broad Institute Genomics Platform"/>
            <consortium name="The Broad Institute Genome Sequencing Center for Infectious Disease"/>
            <person name="Wu L."/>
            <person name="Ma J."/>
        </authorList>
    </citation>
    <scope>NUCLEOTIDE SEQUENCE [LARGE SCALE GENOMIC DNA]</scope>
    <source>
        <strain evidence="9 10">JCM 15478</strain>
    </source>
</reference>
<feature type="chain" id="PRO_5047359833" evidence="7">
    <location>
        <begin position="36"/>
        <end position="245"/>
    </location>
</feature>
<dbReference type="Proteomes" id="UP001500016">
    <property type="component" value="Unassembled WGS sequence"/>
</dbReference>
<dbReference type="EMBL" id="BAAAPE010000005">
    <property type="protein sequence ID" value="GAA2069850.1"/>
    <property type="molecule type" value="Genomic_DNA"/>
</dbReference>
<dbReference type="Pfam" id="PF03734">
    <property type="entry name" value="YkuD"/>
    <property type="match status" value="1"/>
</dbReference>
<sequence>MRPAPRRPRKARIATAPVLLLALLLLPLLPAPAQARGAAGRAAAACEADTGPYQRELERHLRLPVDGRQSEADCRAIRAFQQRHKIPATGTADVVTYRTVLVQQARTSPRARAGCPRRTHRVVCVDLDRQILWVHTGRTGKLVLSPVPVRTGRQGQETRGGWHKIFRRVRHERSRLYDNEPMPYAQYFDGGQALHGTERYLYRSGSAGCVNLRLPDAAALWRLLRVGDRVYVFGVKPGTDPRVLR</sequence>
<dbReference type="Gene3D" id="2.40.440.10">
    <property type="entry name" value="L,D-transpeptidase catalytic domain-like"/>
    <property type="match status" value="1"/>
</dbReference>
<keyword evidence="5 6" id="KW-0961">Cell wall biogenesis/degradation</keyword>
<dbReference type="InterPro" id="IPR038063">
    <property type="entry name" value="Transpep_catalytic_dom"/>
</dbReference>
<protein>
    <submittedName>
        <fullName evidence="9">L,D-transpeptidase family protein</fullName>
    </submittedName>
</protein>
<evidence type="ECO:0000313" key="10">
    <source>
        <dbReference type="Proteomes" id="UP001500016"/>
    </source>
</evidence>
<feature type="signal peptide" evidence="7">
    <location>
        <begin position="1"/>
        <end position="35"/>
    </location>
</feature>
<evidence type="ECO:0000259" key="8">
    <source>
        <dbReference type="PROSITE" id="PS52029"/>
    </source>
</evidence>
<evidence type="ECO:0000256" key="4">
    <source>
        <dbReference type="ARBA" id="ARBA00022984"/>
    </source>
</evidence>
<comment type="pathway">
    <text evidence="1 6">Cell wall biogenesis; peptidoglycan biosynthesis.</text>
</comment>